<organism evidence="6 7">
    <name type="scientific">Symbiodinium microadriaticum</name>
    <name type="common">Dinoflagellate</name>
    <name type="synonym">Zooxanthella microadriatica</name>
    <dbReference type="NCBI Taxonomy" id="2951"/>
    <lineage>
        <taxon>Eukaryota</taxon>
        <taxon>Sar</taxon>
        <taxon>Alveolata</taxon>
        <taxon>Dinophyceae</taxon>
        <taxon>Suessiales</taxon>
        <taxon>Symbiodiniaceae</taxon>
        <taxon>Symbiodinium</taxon>
    </lineage>
</organism>
<dbReference type="EMBL" id="LSRX01000487">
    <property type="protein sequence ID" value="OLP95885.1"/>
    <property type="molecule type" value="Genomic_DNA"/>
</dbReference>
<dbReference type="PANTHER" id="PTHR19446">
    <property type="entry name" value="REVERSE TRANSCRIPTASES"/>
    <property type="match status" value="1"/>
</dbReference>
<dbReference type="PROSITE" id="PS00028">
    <property type="entry name" value="ZINC_FINGER_C2H2_1"/>
    <property type="match status" value="1"/>
</dbReference>
<dbReference type="Pfam" id="PF00078">
    <property type="entry name" value="RVT_1"/>
    <property type="match status" value="1"/>
</dbReference>
<dbReference type="GO" id="GO:0008270">
    <property type="term" value="F:zinc ion binding"/>
    <property type="evidence" value="ECO:0007669"/>
    <property type="project" value="UniProtKB-KW"/>
</dbReference>
<dbReference type="InterPro" id="IPR000477">
    <property type="entry name" value="RT_dom"/>
</dbReference>
<feature type="region of interest" description="Disordered" evidence="2">
    <location>
        <begin position="551"/>
        <end position="571"/>
    </location>
</feature>
<evidence type="ECO:0000313" key="7">
    <source>
        <dbReference type="Proteomes" id="UP000186817"/>
    </source>
</evidence>
<keyword evidence="1" id="KW-0479">Metal-binding</keyword>
<keyword evidence="3" id="KW-0732">Signal</keyword>
<dbReference type="InterPro" id="IPR053822">
    <property type="entry name" value="SDE2-like_dom"/>
</dbReference>
<evidence type="ECO:0000256" key="1">
    <source>
        <dbReference type="PROSITE-ProRule" id="PRU00042"/>
    </source>
</evidence>
<keyword evidence="7" id="KW-1185">Reference proteome</keyword>
<evidence type="ECO:0000259" key="5">
    <source>
        <dbReference type="PROSITE" id="PS50878"/>
    </source>
</evidence>
<feature type="domain" description="C2H2-type" evidence="4">
    <location>
        <begin position="2064"/>
        <end position="2092"/>
    </location>
</feature>
<protein>
    <submittedName>
        <fullName evidence="6">LINE-1 reverse transcriptase-like</fullName>
    </submittedName>
</protein>
<evidence type="ECO:0000256" key="3">
    <source>
        <dbReference type="SAM" id="SignalP"/>
    </source>
</evidence>
<feature type="signal peptide" evidence="3">
    <location>
        <begin position="1"/>
        <end position="25"/>
    </location>
</feature>
<keyword evidence="1" id="KW-0863">Zinc-finger</keyword>
<accession>A0A1Q9DL27</accession>
<dbReference type="InterPro" id="IPR036691">
    <property type="entry name" value="Endo/exonu/phosph_ase_sf"/>
</dbReference>
<dbReference type="InterPro" id="IPR043502">
    <property type="entry name" value="DNA/RNA_pol_sf"/>
</dbReference>
<feature type="chain" id="PRO_5010185120" evidence="3">
    <location>
        <begin position="26"/>
        <end position="2527"/>
    </location>
</feature>
<dbReference type="SMART" id="SM00355">
    <property type="entry name" value="ZnF_C2H2"/>
    <property type="match status" value="3"/>
</dbReference>
<dbReference type="OrthoDB" id="416454at2759"/>
<dbReference type="PROSITE" id="PS50157">
    <property type="entry name" value="ZINC_FINGER_C2H2_2"/>
    <property type="match status" value="1"/>
</dbReference>
<keyword evidence="6" id="KW-0808">Transferase</keyword>
<dbReference type="Proteomes" id="UP000186817">
    <property type="component" value="Unassembled WGS sequence"/>
</dbReference>
<reference evidence="6 7" key="1">
    <citation type="submission" date="2016-02" db="EMBL/GenBank/DDBJ databases">
        <title>Genome analysis of coral dinoflagellate symbionts highlights evolutionary adaptations to a symbiotic lifestyle.</title>
        <authorList>
            <person name="Aranda M."/>
            <person name="Li Y."/>
            <person name="Liew Y.J."/>
            <person name="Baumgarten S."/>
            <person name="Simakov O."/>
            <person name="Wilson M."/>
            <person name="Piel J."/>
            <person name="Ashoor H."/>
            <person name="Bougouffa S."/>
            <person name="Bajic V.B."/>
            <person name="Ryu T."/>
            <person name="Ravasi T."/>
            <person name="Bayer T."/>
            <person name="Micklem G."/>
            <person name="Kim H."/>
            <person name="Bhak J."/>
            <person name="Lajeunesse T.C."/>
            <person name="Voolstra C.R."/>
        </authorList>
    </citation>
    <scope>NUCLEOTIDE SEQUENCE [LARGE SCALE GENOMIC DNA]</scope>
    <source>
        <strain evidence="6 7">CCMP2467</strain>
    </source>
</reference>
<feature type="region of interest" description="Disordered" evidence="2">
    <location>
        <begin position="2270"/>
        <end position="2352"/>
    </location>
</feature>
<dbReference type="Pfam" id="PF22782">
    <property type="entry name" value="SDE2"/>
    <property type="match status" value="1"/>
</dbReference>
<keyword evidence="1" id="KW-0862">Zinc</keyword>
<feature type="domain" description="Reverse transcriptase" evidence="5">
    <location>
        <begin position="1607"/>
        <end position="1900"/>
    </location>
</feature>
<keyword evidence="6" id="KW-0548">Nucleotidyltransferase</keyword>
<evidence type="ECO:0000259" key="4">
    <source>
        <dbReference type="PROSITE" id="PS50157"/>
    </source>
</evidence>
<feature type="compositionally biased region" description="Basic and acidic residues" evidence="2">
    <location>
        <begin position="2313"/>
        <end position="2328"/>
    </location>
</feature>
<feature type="region of interest" description="Disordered" evidence="2">
    <location>
        <begin position="759"/>
        <end position="799"/>
    </location>
</feature>
<dbReference type="CDD" id="cd01650">
    <property type="entry name" value="RT_nLTR_like"/>
    <property type="match status" value="1"/>
</dbReference>
<gene>
    <name evidence="6" type="ORF">AK812_SmicGene21937</name>
</gene>
<dbReference type="Gene3D" id="3.60.10.10">
    <property type="entry name" value="Endonuclease/exonuclease/phosphatase"/>
    <property type="match status" value="1"/>
</dbReference>
<comment type="caution">
    <text evidence="6">The sequence shown here is derived from an EMBL/GenBank/DDBJ whole genome shotgun (WGS) entry which is preliminary data.</text>
</comment>
<feature type="region of interest" description="Disordered" evidence="2">
    <location>
        <begin position="682"/>
        <end position="715"/>
    </location>
</feature>
<proteinExistence type="predicted"/>
<name>A0A1Q9DL27_SYMMI</name>
<evidence type="ECO:0000256" key="2">
    <source>
        <dbReference type="SAM" id="MobiDB-lite"/>
    </source>
</evidence>
<evidence type="ECO:0000313" key="6">
    <source>
        <dbReference type="EMBL" id="OLP95885.1"/>
    </source>
</evidence>
<dbReference type="PROSITE" id="PS50878">
    <property type="entry name" value="RT_POL"/>
    <property type="match status" value="1"/>
</dbReference>
<dbReference type="GO" id="GO:0003964">
    <property type="term" value="F:RNA-directed DNA polymerase activity"/>
    <property type="evidence" value="ECO:0007669"/>
    <property type="project" value="UniProtKB-KW"/>
</dbReference>
<dbReference type="InterPro" id="IPR013087">
    <property type="entry name" value="Znf_C2H2_type"/>
</dbReference>
<feature type="compositionally biased region" description="Basic and acidic residues" evidence="2">
    <location>
        <begin position="700"/>
        <end position="711"/>
    </location>
</feature>
<dbReference type="SUPFAM" id="SSF56672">
    <property type="entry name" value="DNA/RNA polymerases"/>
    <property type="match status" value="1"/>
</dbReference>
<sequence length="2527" mass="277229">MDKRSPGRKVLLGVLLVLALRLVTSQGGNFGLVFTVGRPPCQHMQARRALCRAVSEAVEEAVDISEEAPEDAENSELMYPLYSRTERSMTVNGEGTKWWPLTKTASSILTKEGEVQLDCLGAISVYYGTEIAWLLGEWNNGTSGTFRRLGAALAVRPDLLADPSKGYVRMRLHVAPVKVPEAALQDIEIEKDVLKAPSKDGTTAASSAIQRLVEERGAVAIQGVGAESVNRIMKAIFRVNQRISQTEGATSDVLWALLSRVELPEKVTAGDDPEREEVARLAVPGTIGAREESQPRTARAAQLVAMLVEGIRKAVPTRTIGAGPMQMNLEEMPGEMPPLNARSRGDPPAPRARAVTEKTQAHGDLHARARAVRSGRSQEPLQAERAVAAVAAMMMQAAGADRLEGAARTPTAGDATTLREGRGRSARRMVDFAVLILAERRSPLTKALAELHLVRKHVHPRERLHTLCALMRSDMDCYSHKRISSDSLRSAAGLEVQRARAPSLTPPPAAAVALSLMAGVIAQLPGGTSHFVPVEPSRSCLSVHVADEPSAGRKEHVKAASVTPGQPRELRGTNICDDLAERPDAEAFPGHFGAFKQDDPGTAPPPRATRWLQTGFEVPGGQPTCGTYVIVPAAPRVSSIHPRRLHYNDYDLLAQMHFDDRRSPAILANVVLDNNIAFYNMPTEPYDPPDQLEFEPYPPRGERSSSRHPEDTQSMQTGREALRANADLEDACENLQQFEKRKGLVAVALSRRLHPTFNVFDDDHLPGPGQVDEGPLPGPVQDDDERGVAPANTDDDDCVQVNNPGPVAPALPLGAPSVLIAQQCNRLPQLVQQHDAQGNAPYGLANYPTDEEKMHTGRRSKVTIEHNDENNGDGMSGQMQKGQESGIAVTHVNKSEMSRLTRLAVLVRGTPEFASDCSFLQRLLGGPLETAELLRHFLDAELFARRSAASSDDDEEGLVSAFGRLDLEESIEVEEYRVLYQGRDLECEKTAAQFLESLEDGRPCFVRIAFRLLGGKGGFGSLLRSQKGGKKTTNFDAMRDLNGRRVRHVKAVERIKEWLEKKKRVQPDPQGYVRRCAYLSHVPLPVLIVWCKGRATVHLNIQAAAPAAPLDDGLASLTESSEFSPGMPGTWVSNSGLPPNFQLLAGAASRRLPSMFQLRRKSLRGSKGPSTTKADGVMVLLSPEVPTNTVRWKEHKQGRLLENRFDWHGARATVLAVYQHVWSPAKTVQANKQDRAAVLKALSRCVRRVPTRDTLVVAGDFKSSVSTTPRLVGPRTLTPQEARPDEAELTNFVRTHHLAVLNTWQVTSPHTFEQGDSRTQIDFLLTKVSSSGGSAKQAAPLANFPLGSWKTGGHLPLFVKIRPVRHWQLPGPRVKPLQHDSEALQQAVRQGLPIVTDMQKWVRDHVHPGMTPPEWEALLSKATQHLFPKLPAPPQAESADTILARRLWRAKRSSEQHRPAEDPDKAALVLQHQKAVRQAKKAKADAFLAEVDAAITAGDQFVAYKVLKKLRPWQPSQKAQLKDSKGYLLSPTGELQELRKYATDVFGKYPRLQDNFIVLPTLEATSLAKHIASIKPGKAVPKGAAPAASWKICAQPIADALVSYCNSLPSEENLDDGLLSADLCLIPKPGKPADKPTQLRPLGILRPDAKGLAGTAREMLAPHVLPFMQPLPQFAYLPGRGLSDAQSRVVQHLREVRQIGRSAKPSREERKRGLGPPSLVGGITFALDLSQAFDTVSRQDILDQLQALSVEPSLVSLVHALHHSSKYRLHAQGGYTEVETTTGIKQGCKLAPTLFSVLTGRLLHMLIDTFGLEAVQQHLTGYADDISVHKTIRSRRDLQLAHDLIQALLAAVGRLRLRVNSTKCSVMVRLSGTEAPSVMRRHTCWLPDASGQIKYLGIIISYSNYELLTLRHRLAEAGKKIQQVRKYIYNRRIASPAARLRVWFATVWATAVTGLPEVGLSPESARLLRGWYAQKLRSVLNQPAHITHVTTSDLLRLHKLQDPVEKIIRRMKGRIAKLRKRSRSVQAAAADVTLHSHILIDLDRILQEAQAIPVPTQASQTPAYNCHICQASFDTEHGLRMHTAKMHRDSLSRFIPPLFDRELHAKDGMPVCAACGRSFKQWKGLRDHLLSGACPAPDALRSITSSGTLSNSSAEMLQLQELRREVQGSSRSQLAKQAALPSAQILQHRCVVCGFWTPDHTKVKSHIRQAHPQVWKEIGEAAGVGDLQAVQWQGRTDGQVEAADIGESPLLLPQYKVRAGVFHIGAEVTSGDDAVRPSPASASDAKRVREGLNSPDAKRPRGGRSPLPEDADMTDRPQLRLPKERGALGRDSGGSGDRQSAPRAAPGRRITALSPEELTQGFLLHEEQLALLQHQVSIVFKFPEDAPMARSLMKAVREWQAEHKAGTAHPWGSCAHYTAAALLKELAKIEDPPKNFSTADTRHLQKVVKELGPDPHESLVHMVSYCSARLSAKKEHVILDFRPVLNTVLARQSERISSLLDGCEGERLGKRAPGALVRKARGRPSDR</sequence>
<dbReference type="Gene3D" id="3.30.160.60">
    <property type="entry name" value="Classic Zinc Finger"/>
    <property type="match status" value="1"/>
</dbReference>
<keyword evidence="6" id="KW-0695">RNA-directed DNA polymerase</keyword>